<keyword evidence="1" id="KW-0812">Transmembrane</keyword>
<feature type="transmembrane region" description="Helical" evidence="1">
    <location>
        <begin position="172"/>
        <end position="190"/>
    </location>
</feature>
<protein>
    <submittedName>
        <fullName evidence="2">DedA family protein</fullName>
    </submittedName>
</protein>
<reference evidence="2 3" key="1">
    <citation type="submission" date="2019-05" db="EMBL/GenBank/DDBJ databases">
        <authorList>
            <person name="Moore K."/>
            <person name="O'Neill P."/>
            <person name="Farbos A."/>
            <person name="Studholme D.J."/>
        </authorList>
    </citation>
    <scope>NUCLEOTIDE SEQUENCE [LARGE SCALE GENOMIC DNA]</scope>
    <source>
        <strain evidence="2 3">DSM 9128</strain>
    </source>
</reference>
<gene>
    <name evidence="2" type="ORF">FEA48_09465</name>
</gene>
<accession>A0A5R9ACU9</accession>
<sequence length="194" mass="21074">MLRRLYDWTMRLAGHPRAELALGGVTFAESSFFPIPPDALLVPMVLANRAKAWRYAAICIVSSVLGGIAGYFIGLLLFETVGQAILGFYGLQENFAEVAERYNELGWLMVLLGGGFTPLPYKLITLTSGVTQLDLVLFIALSVVARTLRFAATCALLFWAGPALREAIEKRLGLAFGLLTAMVVGGLLLGKYML</sequence>
<evidence type="ECO:0000313" key="2">
    <source>
        <dbReference type="EMBL" id="TLP76612.1"/>
    </source>
</evidence>
<name>A0A5R9ACU9_PSENT</name>
<evidence type="ECO:0000256" key="1">
    <source>
        <dbReference type="SAM" id="Phobius"/>
    </source>
</evidence>
<evidence type="ECO:0000313" key="3">
    <source>
        <dbReference type="Proteomes" id="UP000307510"/>
    </source>
</evidence>
<dbReference type="EMBL" id="VASG01000002">
    <property type="protein sequence ID" value="TLP76612.1"/>
    <property type="molecule type" value="Genomic_DNA"/>
</dbReference>
<comment type="caution">
    <text evidence="2">The sequence shown here is derived from an EMBL/GenBank/DDBJ whole genome shotgun (WGS) entry which is preliminary data.</text>
</comment>
<dbReference type="AlphaFoldDB" id="A0A5R9ACU9"/>
<organism evidence="2 3">
    <name type="scientific">Pseudomonas nitroreducens</name>
    <dbReference type="NCBI Taxonomy" id="46680"/>
    <lineage>
        <taxon>Bacteria</taxon>
        <taxon>Pseudomonadati</taxon>
        <taxon>Pseudomonadota</taxon>
        <taxon>Gammaproteobacteria</taxon>
        <taxon>Pseudomonadales</taxon>
        <taxon>Pseudomonadaceae</taxon>
        <taxon>Pseudomonas</taxon>
    </lineage>
</organism>
<feature type="transmembrane region" description="Helical" evidence="1">
    <location>
        <begin position="55"/>
        <end position="78"/>
    </location>
</feature>
<keyword evidence="1" id="KW-1133">Transmembrane helix</keyword>
<proteinExistence type="predicted"/>
<dbReference type="InterPro" id="IPR051311">
    <property type="entry name" value="DedA_domain"/>
</dbReference>
<dbReference type="PANTHER" id="PTHR42709:SF11">
    <property type="entry name" value="DEDA FAMILY PROTEIN"/>
    <property type="match status" value="1"/>
</dbReference>
<dbReference type="RefSeq" id="WP_138213580.1">
    <property type="nucleotide sequence ID" value="NZ_VASG01000002.1"/>
</dbReference>
<reference evidence="3" key="2">
    <citation type="submission" date="2019-06" db="EMBL/GenBank/DDBJ databases">
        <title>AzeR, a transcriptional regulator that responds to azelaic acid in Pseudomonas nitroreducens.</title>
        <authorList>
            <person name="Bez C."/>
            <person name="Javvadi S.G."/>
            <person name="Bertani I."/>
            <person name="Devescovi G."/>
            <person name="Studholme D.J."/>
            <person name="Geller A."/>
            <person name="Levy A."/>
            <person name="Venturi V."/>
        </authorList>
    </citation>
    <scope>NUCLEOTIDE SEQUENCE [LARGE SCALE GENOMIC DNA]</scope>
    <source>
        <strain evidence="3">DSM 9128</strain>
    </source>
</reference>
<dbReference type="PANTHER" id="PTHR42709">
    <property type="entry name" value="ALKALINE PHOSPHATASE LIKE PROTEIN"/>
    <property type="match status" value="1"/>
</dbReference>
<keyword evidence="1" id="KW-0472">Membrane</keyword>
<dbReference type="GO" id="GO:0005886">
    <property type="term" value="C:plasma membrane"/>
    <property type="evidence" value="ECO:0007669"/>
    <property type="project" value="TreeGrafter"/>
</dbReference>
<dbReference type="Proteomes" id="UP000307510">
    <property type="component" value="Unassembled WGS sequence"/>
</dbReference>